<evidence type="ECO:0000313" key="2">
    <source>
        <dbReference type="Proteomes" id="UP000037035"/>
    </source>
</evidence>
<sequence length="36" mass="4145">MKIAQQPEKFLDQNQFLLADSAYTGDRLMLPVYKGN</sequence>
<reference evidence="1 2" key="1">
    <citation type="submission" date="2015-08" db="EMBL/GenBank/DDBJ databases">
        <title>Next Generation Sequencing and Analysis of the Genome of Puccinia sorghi L Schw, the Causal Agent of Maize Common Rust.</title>
        <authorList>
            <person name="Rochi L."/>
            <person name="Burguener G."/>
            <person name="Darino M."/>
            <person name="Turjanski A."/>
            <person name="Kreff E."/>
            <person name="Dieguez M.J."/>
            <person name="Sacco F."/>
        </authorList>
    </citation>
    <scope>NUCLEOTIDE SEQUENCE [LARGE SCALE GENOMIC DNA]</scope>
    <source>
        <strain evidence="1 2">RO10H11247</strain>
    </source>
</reference>
<gene>
    <name evidence="1" type="ORF">VP01_9857g1</name>
</gene>
<keyword evidence="2" id="KW-1185">Reference proteome</keyword>
<organism evidence="1 2">
    <name type="scientific">Puccinia sorghi</name>
    <dbReference type="NCBI Taxonomy" id="27349"/>
    <lineage>
        <taxon>Eukaryota</taxon>
        <taxon>Fungi</taxon>
        <taxon>Dikarya</taxon>
        <taxon>Basidiomycota</taxon>
        <taxon>Pucciniomycotina</taxon>
        <taxon>Pucciniomycetes</taxon>
        <taxon>Pucciniales</taxon>
        <taxon>Pucciniaceae</taxon>
        <taxon>Puccinia</taxon>
    </lineage>
</organism>
<dbReference type="AlphaFoldDB" id="A0A0L6U5K2"/>
<dbReference type="VEuPathDB" id="FungiDB:VP01_9857g1"/>
<dbReference type="Proteomes" id="UP000037035">
    <property type="component" value="Unassembled WGS sequence"/>
</dbReference>
<dbReference type="OrthoDB" id="2430314at2759"/>
<dbReference type="EMBL" id="LAVV01015555">
    <property type="protein sequence ID" value="KNZ43796.1"/>
    <property type="molecule type" value="Genomic_DNA"/>
</dbReference>
<name>A0A0L6U5K2_9BASI</name>
<evidence type="ECO:0000313" key="1">
    <source>
        <dbReference type="EMBL" id="KNZ43796.1"/>
    </source>
</evidence>
<protein>
    <recommendedName>
        <fullName evidence="3">DDE Tnp4 domain-containing protein</fullName>
    </recommendedName>
</protein>
<comment type="caution">
    <text evidence="1">The sequence shown here is derived from an EMBL/GenBank/DDBJ whole genome shotgun (WGS) entry which is preliminary data.</text>
</comment>
<evidence type="ECO:0008006" key="3">
    <source>
        <dbReference type="Google" id="ProtNLM"/>
    </source>
</evidence>
<accession>A0A0L6U5K2</accession>
<proteinExistence type="predicted"/>